<keyword evidence="5" id="KW-0472">Membrane</keyword>
<dbReference type="Proteomes" id="UP000013827">
    <property type="component" value="Unassembled WGS sequence"/>
</dbReference>
<dbReference type="InterPro" id="IPR007248">
    <property type="entry name" value="Mpv17_PMP22"/>
</dbReference>
<dbReference type="Pfam" id="PF04117">
    <property type="entry name" value="Mpv17_PMP22"/>
    <property type="match status" value="1"/>
</dbReference>
<comment type="similarity">
    <text evidence="2 6">Belongs to the peroxisomal membrane protein PXMP2/4 family.</text>
</comment>
<dbReference type="RefSeq" id="XP_005759371.1">
    <property type="nucleotide sequence ID" value="XM_005759314.1"/>
</dbReference>
<dbReference type="OMA" id="NCKALWM"/>
<organism evidence="7 8">
    <name type="scientific">Emiliania huxleyi (strain CCMP1516)</name>
    <dbReference type="NCBI Taxonomy" id="280463"/>
    <lineage>
        <taxon>Eukaryota</taxon>
        <taxon>Haptista</taxon>
        <taxon>Haptophyta</taxon>
        <taxon>Prymnesiophyceae</taxon>
        <taxon>Isochrysidales</taxon>
        <taxon>Noelaerhabdaceae</taxon>
        <taxon>Emiliania</taxon>
    </lineage>
</organism>
<dbReference type="KEGG" id="ehx:EMIHUDRAFT_218658"/>
<dbReference type="GO" id="GO:0016020">
    <property type="term" value="C:membrane"/>
    <property type="evidence" value="ECO:0007669"/>
    <property type="project" value="UniProtKB-SubCell"/>
</dbReference>
<name>A0A0D3I6Q7_EMIH1</name>
<evidence type="ECO:0000256" key="4">
    <source>
        <dbReference type="ARBA" id="ARBA00022989"/>
    </source>
</evidence>
<dbReference type="PaxDb" id="2903-EOD06942"/>
<accession>A0A0D3I6Q7</accession>
<proteinExistence type="inferred from homology"/>
<sequence>MVWTRALLGLAERAPLRFAMGFGAAKTTAADALVQRYVEGQEALDWRRLTVFFSFGVLQVGFVQHWLYVNAFGRAFPNAAIFAAAPWSAKLRDAAGLRNLAAQVGIDQFVYHPFCYFPVFYTCKEIIQSGGARTVSFRDAMNTYAANALDDLQALWRLFIPTSLVQFSVMPMHLRVPFSASVGFVWCGFLSVTRGAEFTMSCRGEAVAP</sequence>
<evidence type="ECO:0000256" key="5">
    <source>
        <dbReference type="ARBA" id="ARBA00023136"/>
    </source>
</evidence>
<dbReference type="EnsemblProtists" id="EOD06942">
    <property type="protein sequence ID" value="EOD06942"/>
    <property type="gene ID" value="EMIHUDRAFT_218658"/>
</dbReference>
<reference evidence="7" key="2">
    <citation type="submission" date="2024-10" db="UniProtKB">
        <authorList>
            <consortium name="EnsemblProtists"/>
        </authorList>
    </citation>
    <scope>IDENTIFICATION</scope>
</reference>
<dbReference type="HOGENOM" id="CLU_090835_1_0_1"/>
<reference evidence="8" key="1">
    <citation type="journal article" date="2013" name="Nature">
        <title>Pan genome of the phytoplankton Emiliania underpins its global distribution.</title>
        <authorList>
            <person name="Read B.A."/>
            <person name="Kegel J."/>
            <person name="Klute M.J."/>
            <person name="Kuo A."/>
            <person name="Lefebvre S.C."/>
            <person name="Maumus F."/>
            <person name="Mayer C."/>
            <person name="Miller J."/>
            <person name="Monier A."/>
            <person name="Salamov A."/>
            <person name="Young J."/>
            <person name="Aguilar M."/>
            <person name="Claverie J.M."/>
            <person name="Frickenhaus S."/>
            <person name="Gonzalez K."/>
            <person name="Herman E.K."/>
            <person name="Lin Y.C."/>
            <person name="Napier J."/>
            <person name="Ogata H."/>
            <person name="Sarno A.F."/>
            <person name="Shmutz J."/>
            <person name="Schroeder D."/>
            <person name="de Vargas C."/>
            <person name="Verret F."/>
            <person name="von Dassow P."/>
            <person name="Valentin K."/>
            <person name="Van de Peer Y."/>
            <person name="Wheeler G."/>
            <person name="Dacks J.B."/>
            <person name="Delwiche C.F."/>
            <person name="Dyhrman S.T."/>
            <person name="Glockner G."/>
            <person name="John U."/>
            <person name="Richards T."/>
            <person name="Worden A.Z."/>
            <person name="Zhang X."/>
            <person name="Grigoriev I.V."/>
            <person name="Allen A.E."/>
            <person name="Bidle K."/>
            <person name="Borodovsky M."/>
            <person name="Bowler C."/>
            <person name="Brownlee C."/>
            <person name="Cock J.M."/>
            <person name="Elias M."/>
            <person name="Gladyshev V.N."/>
            <person name="Groth M."/>
            <person name="Guda C."/>
            <person name="Hadaegh A."/>
            <person name="Iglesias-Rodriguez M.D."/>
            <person name="Jenkins J."/>
            <person name="Jones B.M."/>
            <person name="Lawson T."/>
            <person name="Leese F."/>
            <person name="Lindquist E."/>
            <person name="Lobanov A."/>
            <person name="Lomsadze A."/>
            <person name="Malik S.B."/>
            <person name="Marsh M.E."/>
            <person name="Mackinder L."/>
            <person name="Mock T."/>
            <person name="Mueller-Roeber B."/>
            <person name="Pagarete A."/>
            <person name="Parker M."/>
            <person name="Probert I."/>
            <person name="Quesneville H."/>
            <person name="Raines C."/>
            <person name="Rensing S.A."/>
            <person name="Riano-Pachon D.M."/>
            <person name="Richier S."/>
            <person name="Rokitta S."/>
            <person name="Shiraiwa Y."/>
            <person name="Soanes D.M."/>
            <person name="van der Giezen M."/>
            <person name="Wahlund T.M."/>
            <person name="Williams B."/>
            <person name="Wilson W."/>
            <person name="Wolfe G."/>
            <person name="Wurch L.L."/>
        </authorList>
    </citation>
    <scope>NUCLEOTIDE SEQUENCE</scope>
</reference>
<keyword evidence="3" id="KW-0812">Transmembrane</keyword>
<protein>
    <submittedName>
        <fullName evidence="7">Uncharacterized protein</fullName>
    </submittedName>
</protein>
<comment type="subcellular location">
    <subcellularLocation>
        <location evidence="1">Membrane</location>
        <topology evidence="1">Multi-pass membrane protein</topology>
    </subcellularLocation>
</comment>
<dbReference type="eggNOG" id="ENOG502RXAA">
    <property type="taxonomic scope" value="Eukaryota"/>
</dbReference>
<dbReference type="PANTHER" id="PTHR11266:SF21">
    <property type="entry name" value="ACT DOMAIN-CONTAINING PROTEIN"/>
    <property type="match status" value="1"/>
</dbReference>
<evidence type="ECO:0000313" key="8">
    <source>
        <dbReference type="Proteomes" id="UP000013827"/>
    </source>
</evidence>
<dbReference type="GO" id="GO:0005737">
    <property type="term" value="C:cytoplasm"/>
    <property type="evidence" value="ECO:0007669"/>
    <property type="project" value="TreeGrafter"/>
</dbReference>
<evidence type="ECO:0000256" key="1">
    <source>
        <dbReference type="ARBA" id="ARBA00004141"/>
    </source>
</evidence>
<keyword evidence="4" id="KW-1133">Transmembrane helix</keyword>
<dbReference type="AlphaFoldDB" id="A0A0D3I6Q7"/>
<evidence type="ECO:0000256" key="3">
    <source>
        <dbReference type="ARBA" id="ARBA00022692"/>
    </source>
</evidence>
<keyword evidence="8" id="KW-1185">Reference proteome</keyword>
<dbReference type="PANTHER" id="PTHR11266">
    <property type="entry name" value="PEROXISOMAL MEMBRANE PROTEIN 2, PXMP2 MPV17"/>
    <property type="match status" value="1"/>
</dbReference>
<evidence type="ECO:0000313" key="7">
    <source>
        <dbReference type="EnsemblProtists" id="EOD06942"/>
    </source>
</evidence>
<evidence type="ECO:0000256" key="2">
    <source>
        <dbReference type="ARBA" id="ARBA00006824"/>
    </source>
</evidence>
<evidence type="ECO:0000256" key="6">
    <source>
        <dbReference type="RuleBase" id="RU363053"/>
    </source>
</evidence>
<dbReference type="GeneID" id="17253090"/>